<protein>
    <submittedName>
        <fullName evidence="1">8123_t:CDS:1</fullName>
    </submittedName>
</protein>
<keyword evidence="2" id="KW-1185">Reference proteome</keyword>
<organism evidence="1 2">
    <name type="scientific">Gigaspora margarita</name>
    <dbReference type="NCBI Taxonomy" id="4874"/>
    <lineage>
        <taxon>Eukaryota</taxon>
        <taxon>Fungi</taxon>
        <taxon>Fungi incertae sedis</taxon>
        <taxon>Mucoromycota</taxon>
        <taxon>Glomeromycotina</taxon>
        <taxon>Glomeromycetes</taxon>
        <taxon>Diversisporales</taxon>
        <taxon>Gigasporaceae</taxon>
        <taxon>Gigaspora</taxon>
    </lineage>
</organism>
<proteinExistence type="predicted"/>
<dbReference type="Proteomes" id="UP000789901">
    <property type="component" value="Unassembled WGS sequence"/>
</dbReference>
<name>A0ABN7XQD4_GIGMA</name>
<evidence type="ECO:0000313" key="2">
    <source>
        <dbReference type="Proteomes" id="UP000789901"/>
    </source>
</evidence>
<accession>A0ABN7XQD4</accession>
<dbReference type="EMBL" id="CAJVQB010158251">
    <property type="protein sequence ID" value="CAG8856284.1"/>
    <property type="molecule type" value="Genomic_DNA"/>
</dbReference>
<gene>
    <name evidence="1" type="ORF">GMARGA_LOCUS45105</name>
</gene>
<reference evidence="1 2" key="1">
    <citation type="submission" date="2021-06" db="EMBL/GenBank/DDBJ databases">
        <authorList>
            <person name="Kallberg Y."/>
            <person name="Tangrot J."/>
            <person name="Rosling A."/>
        </authorList>
    </citation>
    <scope>NUCLEOTIDE SEQUENCE [LARGE SCALE GENOMIC DNA]</scope>
    <source>
        <strain evidence="1 2">120-4 pot B 10/14</strain>
    </source>
</reference>
<feature type="non-terminal residue" evidence="1">
    <location>
        <position position="47"/>
    </location>
</feature>
<feature type="non-terminal residue" evidence="1">
    <location>
        <position position="1"/>
    </location>
</feature>
<sequence>EQKMNFIPNNLFPFTPGLVHHTYSCYSPPSKDFQVQKYKLMLGMKQM</sequence>
<comment type="caution">
    <text evidence="1">The sequence shown here is derived from an EMBL/GenBank/DDBJ whole genome shotgun (WGS) entry which is preliminary data.</text>
</comment>
<evidence type="ECO:0000313" key="1">
    <source>
        <dbReference type="EMBL" id="CAG8856284.1"/>
    </source>
</evidence>